<dbReference type="Pfam" id="PF14897">
    <property type="entry name" value="EpsG"/>
    <property type="match status" value="1"/>
</dbReference>
<feature type="transmembrane region" description="Helical" evidence="1">
    <location>
        <begin position="325"/>
        <end position="343"/>
    </location>
</feature>
<dbReference type="InterPro" id="IPR049458">
    <property type="entry name" value="EpsG-like"/>
</dbReference>
<feature type="transmembrane region" description="Helical" evidence="1">
    <location>
        <begin position="268"/>
        <end position="289"/>
    </location>
</feature>
<protein>
    <recommendedName>
        <fullName evidence="4">EpsG family protein</fullName>
    </recommendedName>
</protein>
<evidence type="ECO:0000313" key="2">
    <source>
        <dbReference type="EMBL" id="AFD55924.1"/>
    </source>
</evidence>
<feature type="transmembrane region" description="Helical" evidence="1">
    <location>
        <begin position="27"/>
        <end position="45"/>
    </location>
</feature>
<dbReference type="Proteomes" id="UP000010093">
    <property type="component" value="Chromosome"/>
</dbReference>
<gene>
    <name evidence="2" type="ORF">RA0C_0991</name>
</gene>
<feature type="transmembrane region" description="Helical" evidence="1">
    <location>
        <begin position="6"/>
        <end position="22"/>
    </location>
</feature>
<dbReference type="KEGG" id="ran:Riean_0754"/>
<evidence type="ECO:0008006" key="4">
    <source>
        <dbReference type="Google" id="ProtNLM"/>
    </source>
</evidence>
<dbReference type="PATRIC" id="fig|693978.17.peg.994"/>
<keyword evidence="1" id="KW-0472">Membrane</keyword>
<dbReference type="EMBL" id="CP003388">
    <property type="protein sequence ID" value="AFD55924.1"/>
    <property type="molecule type" value="Genomic_DNA"/>
</dbReference>
<dbReference type="AlphaFoldDB" id="E4TA21"/>
<keyword evidence="1" id="KW-1133">Transmembrane helix</keyword>
<dbReference type="HOGENOM" id="CLU_756219_0_0_10"/>
<name>E4TA21_RIEAD</name>
<accession>E4TA21</accession>
<reference evidence="2 3" key="1">
    <citation type="journal article" date="2012" name="J. Bacteriol.">
        <title>Complete genome sequence of Riemerella anatipestifer reference strain.</title>
        <authorList>
            <person name="Wang X."/>
            <person name="Zhu D."/>
            <person name="Wang M."/>
            <person name="Cheng A."/>
            <person name="Jia R."/>
            <person name="Zhou Y."/>
            <person name="Chen Z."/>
            <person name="Luo Q."/>
            <person name="Liu F."/>
            <person name="Wang Y."/>
            <person name="Chen X.Y."/>
        </authorList>
    </citation>
    <scope>NUCLEOTIDE SEQUENCE [LARGE SCALE GENOMIC DNA]</scope>
    <source>
        <strain evidence="3">DSM 15868</strain>
    </source>
</reference>
<feature type="transmembrane region" description="Helical" evidence="1">
    <location>
        <begin position="152"/>
        <end position="177"/>
    </location>
</feature>
<proteinExistence type="predicted"/>
<feature type="transmembrane region" description="Helical" evidence="1">
    <location>
        <begin position="295"/>
        <end position="313"/>
    </location>
</feature>
<feature type="transmembrane region" description="Helical" evidence="1">
    <location>
        <begin position="228"/>
        <end position="247"/>
    </location>
</feature>
<keyword evidence="1" id="KW-0812">Transmembrane</keyword>
<evidence type="ECO:0000313" key="3">
    <source>
        <dbReference type="Proteomes" id="UP000010093"/>
    </source>
</evidence>
<feature type="transmembrane region" description="Helical" evidence="1">
    <location>
        <begin position="189"/>
        <end position="208"/>
    </location>
</feature>
<feature type="transmembrane region" description="Helical" evidence="1">
    <location>
        <begin position="86"/>
        <end position="105"/>
    </location>
</feature>
<sequence length="366" mass="43988">MFYYYLLLLFFLGVLEFFCRGMKIKNIFLIMSGSIFFIIQAFITWTPDLFNYEIHFYNIDLDYVRLAVELVHIKLIEFVHYINEDFQYFLGVYAALTLILFLFFLKKTTPSPAFVLSIFFIVPYFLNIIQIRNFLAISVFLVAVLYYEKRKIIFWAFYILSVLCHFSMLILLPFFLVRKFSFFNKLSKSNIAIIIGMLILLAVPKSIAEPLVTAINPKYSDYLEATSTYLGTIALFIPFFIINNFILWHYYNKFYLWESRVNESYKKYLPIFIQLVQYANYLILAQYFIRDFSRITMNLSLLSYIYLSVIFFYRRETKQDKLRVFLMKFMLYLWGGVSFYLIFLSLNEGEYFDVIEKTFNSNLIFR</sequence>
<dbReference type="KEGG" id="rai:RA0C_0991"/>
<evidence type="ECO:0000256" key="1">
    <source>
        <dbReference type="SAM" id="Phobius"/>
    </source>
</evidence>
<organism evidence="2 3">
    <name type="scientific">Riemerella anatipestifer (strain ATCC 11845 / DSM 15868 / JCM 9532 / NCTC 11014)</name>
    <dbReference type="NCBI Taxonomy" id="693978"/>
    <lineage>
        <taxon>Bacteria</taxon>
        <taxon>Pseudomonadati</taxon>
        <taxon>Bacteroidota</taxon>
        <taxon>Flavobacteriia</taxon>
        <taxon>Flavobacteriales</taxon>
        <taxon>Weeksellaceae</taxon>
        <taxon>Riemerella</taxon>
    </lineage>
</organism>
<feature type="transmembrane region" description="Helical" evidence="1">
    <location>
        <begin position="117"/>
        <end position="146"/>
    </location>
</feature>